<feature type="non-terminal residue" evidence="2">
    <location>
        <position position="47"/>
    </location>
</feature>
<sequence>MMQLLLLLLAQGAPVSAQGAPVLMLEKLLLLAVAQGAPVPAQSATRA</sequence>
<dbReference type="AlphaFoldDB" id="A0A392VQE8"/>
<feature type="chain" id="PRO_5017313650" evidence="1">
    <location>
        <begin position="18"/>
        <end position="47"/>
    </location>
</feature>
<keyword evidence="3" id="KW-1185">Reference proteome</keyword>
<dbReference type="EMBL" id="LXQA011213924">
    <property type="protein sequence ID" value="MCI89211.1"/>
    <property type="molecule type" value="Genomic_DNA"/>
</dbReference>
<evidence type="ECO:0000313" key="3">
    <source>
        <dbReference type="Proteomes" id="UP000265520"/>
    </source>
</evidence>
<feature type="signal peptide" evidence="1">
    <location>
        <begin position="1"/>
        <end position="17"/>
    </location>
</feature>
<dbReference type="Proteomes" id="UP000265520">
    <property type="component" value="Unassembled WGS sequence"/>
</dbReference>
<keyword evidence="1" id="KW-0732">Signal</keyword>
<organism evidence="2 3">
    <name type="scientific">Trifolium medium</name>
    <dbReference type="NCBI Taxonomy" id="97028"/>
    <lineage>
        <taxon>Eukaryota</taxon>
        <taxon>Viridiplantae</taxon>
        <taxon>Streptophyta</taxon>
        <taxon>Embryophyta</taxon>
        <taxon>Tracheophyta</taxon>
        <taxon>Spermatophyta</taxon>
        <taxon>Magnoliopsida</taxon>
        <taxon>eudicotyledons</taxon>
        <taxon>Gunneridae</taxon>
        <taxon>Pentapetalae</taxon>
        <taxon>rosids</taxon>
        <taxon>fabids</taxon>
        <taxon>Fabales</taxon>
        <taxon>Fabaceae</taxon>
        <taxon>Papilionoideae</taxon>
        <taxon>50 kb inversion clade</taxon>
        <taxon>NPAAA clade</taxon>
        <taxon>Hologalegina</taxon>
        <taxon>IRL clade</taxon>
        <taxon>Trifolieae</taxon>
        <taxon>Trifolium</taxon>
    </lineage>
</organism>
<evidence type="ECO:0000256" key="1">
    <source>
        <dbReference type="SAM" id="SignalP"/>
    </source>
</evidence>
<reference evidence="2 3" key="1">
    <citation type="journal article" date="2018" name="Front. Plant Sci.">
        <title>Red Clover (Trifolium pratense) and Zigzag Clover (T. medium) - A Picture of Genomic Similarities and Differences.</title>
        <authorList>
            <person name="Dluhosova J."/>
            <person name="Istvanek J."/>
            <person name="Nedelnik J."/>
            <person name="Repkova J."/>
        </authorList>
    </citation>
    <scope>NUCLEOTIDE SEQUENCE [LARGE SCALE GENOMIC DNA]</scope>
    <source>
        <strain evidence="3">cv. 10/8</strain>
        <tissue evidence="2">Leaf</tissue>
    </source>
</reference>
<proteinExistence type="predicted"/>
<protein>
    <submittedName>
        <fullName evidence="2">Uncharacterized protein</fullName>
    </submittedName>
</protein>
<name>A0A392VQE8_9FABA</name>
<evidence type="ECO:0000313" key="2">
    <source>
        <dbReference type="EMBL" id="MCI89211.1"/>
    </source>
</evidence>
<accession>A0A392VQE8</accession>
<comment type="caution">
    <text evidence="2">The sequence shown here is derived from an EMBL/GenBank/DDBJ whole genome shotgun (WGS) entry which is preliminary data.</text>
</comment>